<reference evidence="2" key="1">
    <citation type="submission" date="2020-10" db="EMBL/GenBank/DDBJ databases">
        <authorList>
            <person name="Han B."/>
            <person name="Lu T."/>
            <person name="Zhao Q."/>
            <person name="Huang X."/>
            <person name="Zhao Y."/>
        </authorList>
    </citation>
    <scope>NUCLEOTIDE SEQUENCE</scope>
</reference>
<proteinExistence type="predicted"/>
<evidence type="ECO:0000313" key="2">
    <source>
        <dbReference type="EMBL" id="CAD6245145.1"/>
    </source>
</evidence>
<evidence type="ECO:0000313" key="3">
    <source>
        <dbReference type="Proteomes" id="UP000604825"/>
    </source>
</evidence>
<name>A0A811PPQ3_9POAL</name>
<organism evidence="2 3">
    <name type="scientific">Miscanthus lutarioriparius</name>
    <dbReference type="NCBI Taxonomy" id="422564"/>
    <lineage>
        <taxon>Eukaryota</taxon>
        <taxon>Viridiplantae</taxon>
        <taxon>Streptophyta</taxon>
        <taxon>Embryophyta</taxon>
        <taxon>Tracheophyta</taxon>
        <taxon>Spermatophyta</taxon>
        <taxon>Magnoliopsida</taxon>
        <taxon>Liliopsida</taxon>
        <taxon>Poales</taxon>
        <taxon>Poaceae</taxon>
        <taxon>PACMAD clade</taxon>
        <taxon>Panicoideae</taxon>
        <taxon>Andropogonodae</taxon>
        <taxon>Andropogoneae</taxon>
        <taxon>Saccharinae</taxon>
        <taxon>Miscanthus</taxon>
    </lineage>
</organism>
<dbReference type="AlphaFoldDB" id="A0A811PPQ3"/>
<feature type="region of interest" description="Disordered" evidence="1">
    <location>
        <begin position="47"/>
        <end position="107"/>
    </location>
</feature>
<sequence length="107" mass="11154">MKMREALSPGAGGAPTLHLLGDLERVLHLVDLQQLRTRGVSTAPRVWATKKRRRTAGGGRDLGSGVAGGPEDLQLGAVAALGYGPEASRGGGEGHGRQRRRPVNRAG</sequence>
<dbReference type="EMBL" id="CAJGYO010000007">
    <property type="protein sequence ID" value="CAD6245145.1"/>
    <property type="molecule type" value="Genomic_DNA"/>
</dbReference>
<protein>
    <submittedName>
        <fullName evidence="2">Uncharacterized protein</fullName>
    </submittedName>
</protein>
<comment type="caution">
    <text evidence="2">The sequence shown here is derived from an EMBL/GenBank/DDBJ whole genome shotgun (WGS) entry which is preliminary data.</text>
</comment>
<gene>
    <name evidence="2" type="ORF">NCGR_LOCUS29598</name>
</gene>
<feature type="compositionally biased region" description="Basic residues" evidence="1">
    <location>
        <begin position="97"/>
        <end position="107"/>
    </location>
</feature>
<dbReference type="Proteomes" id="UP000604825">
    <property type="component" value="Unassembled WGS sequence"/>
</dbReference>
<accession>A0A811PPQ3</accession>
<evidence type="ECO:0000256" key="1">
    <source>
        <dbReference type="SAM" id="MobiDB-lite"/>
    </source>
</evidence>
<feature type="compositionally biased region" description="Gly residues" evidence="1">
    <location>
        <begin position="56"/>
        <end position="68"/>
    </location>
</feature>
<keyword evidence="3" id="KW-1185">Reference proteome</keyword>